<proteinExistence type="predicted"/>
<dbReference type="EMBL" id="CM004389">
    <property type="protein sequence ID" value="OAY54830.1"/>
    <property type="molecule type" value="Genomic_DNA"/>
</dbReference>
<organism evidence="1">
    <name type="scientific">Manihot esculenta</name>
    <name type="common">Cassava</name>
    <name type="synonym">Jatropha manihot</name>
    <dbReference type="NCBI Taxonomy" id="3983"/>
    <lineage>
        <taxon>Eukaryota</taxon>
        <taxon>Viridiplantae</taxon>
        <taxon>Streptophyta</taxon>
        <taxon>Embryophyta</taxon>
        <taxon>Tracheophyta</taxon>
        <taxon>Spermatophyta</taxon>
        <taxon>Magnoliopsida</taxon>
        <taxon>eudicotyledons</taxon>
        <taxon>Gunneridae</taxon>
        <taxon>Pentapetalae</taxon>
        <taxon>rosids</taxon>
        <taxon>fabids</taxon>
        <taxon>Malpighiales</taxon>
        <taxon>Euphorbiaceae</taxon>
        <taxon>Crotonoideae</taxon>
        <taxon>Manihoteae</taxon>
        <taxon>Manihot</taxon>
    </lineage>
</organism>
<reference evidence="1" key="1">
    <citation type="submission" date="2016-02" db="EMBL/GenBank/DDBJ databases">
        <title>WGS assembly of Manihot esculenta.</title>
        <authorList>
            <person name="Bredeson J.V."/>
            <person name="Prochnik S.E."/>
            <person name="Lyons J.B."/>
            <person name="Schmutz J."/>
            <person name="Grimwood J."/>
            <person name="Vrebalov J."/>
            <person name="Bart R.S."/>
            <person name="Amuge T."/>
            <person name="Ferguson M.E."/>
            <person name="Green R."/>
            <person name="Putnam N."/>
            <person name="Stites J."/>
            <person name="Rounsley S."/>
            <person name="Rokhsar D.S."/>
        </authorList>
    </citation>
    <scope>NUCLEOTIDE SEQUENCE [LARGE SCALE GENOMIC DNA]</scope>
    <source>
        <tissue evidence="1">Leaf</tissue>
    </source>
</reference>
<name>A0A2C9W686_MANES</name>
<accession>A0A2C9W686</accession>
<evidence type="ECO:0000313" key="1">
    <source>
        <dbReference type="EMBL" id="OAY54830.1"/>
    </source>
</evidence>
<dbReference type="AlphaFoldDB" id="A0A2C9W686"/>
<protein>
    <submittedName>
        <fullName evidence="1">Uncharacterized protein</fullName>
    </submittedName>
</protein>
<gene>
    <name evidence="1" type="ORF">MANES_03G105300</name>
</gene>
<sequence>MMQLSLRPPASVGSHDSLEPSTASLFIATKSSFFEMGDMGNFLAVSRDVEKR</sequence>